<sequence length="195" mass="21039">MNQTPLLATFDAAIATTQKALHAYLWDVSTVGGSQAASAMNDDVRCVSSYLCNLTQWIKDACGNLRATPFADLLDRKDVDGLKQHIQPVLRDFDDAKDNTKIRLLHSYIGQFGDERAALSGETPRDRFKGDWQACVTAAETAAAALTPLYTGMYGMGAAAKEALHLAGMPSGHAGALNEWKRTMDYATKLVGQAA</sequence>
<gene>
    <name evidence="1" type="ORF">GCM10010319_18050</name>
</gene>
<protein>
    <submittedName>
        <fullName evidence="1">Uncharacterized protein</fullName>
    </submittedName>
</protein>
<accession>A0ABP3GCP3</accession>
<keyword evidence="2" id="KW-1185">Reference proteome</keyword>
<dbReference type="RefSeq" id="WP_344117231.1">
    <property type="nucleotide sequence ID" value="NZ_BAAABW010000008.1"/>
</dbReference>
<reference evidence="2" key="1">
    <citation type="journal article" date="2019" name="Int. J. Syst. Evol. Microbiol.">
        <title>The Global Catalogue of Microorganisms (GCM) 10K type strain sequencing project: providing services to taxonomists for standard genome sequencing and annotation.</title>
        <authorList>
            <consortium name="The Broad Institute Genomics Platform"/>
            <consortium name="The Broad Institute Genome Sequencing Center for Infectious Disease"/>
            <person name="Wu L."/>
            <person name="Ma J."/>
        </authorList>
    </citation>
    <scope>NUCLEOTIDE SEQUENCE [LARGE SCALE GENOMIC DNA]</scope>
    <source>
        <strain evidence="2">JCM 4565</strain>
    </source>
</reference>
<name>A0ABP3GCP3_9ACTN</name>
<comment type="caution">
    <text evidence="1">The sequence shown here is derived from an EMBL/GenBank/DDBJ whole genome shotgun (WGS) entry which is preliminary data.</text>
</comment>
<dbReference type="EMBL" id="BAAABW010000008">
    <property type="protein sequence ID" value="GAA0342251.1"/>
    <property type="molecule type" value="Genomic_DNA"/>
</dbReference>
<organism evidence="1 2">
    <name type="scientific">Streptomyces blastmyceticus</name>
    <dbReference type="NCBI Taxonomy" id="68180"/>
    <lineage>
        <taxon>Bacteria</taxon>
        <taxon>Bacillati</taxon>
        <taxon>Actinomycetota</taxon>
        <taxon>Actinomycetes</taxon>
        <taxon>Kitasatosporales</taxon>
        <taxon>Streptomycetaceae</taxon>
        <taxon>Streptomyces</taxon>
    </lineage>
</organism>
<evidence type="ECO:0000313" key="1">
    <source>
        <dbReference type="EMBL" id="GAA0342251.1"/>
    </source>
</evidence>
<proteinExistence type="predicted"/>
<dbReference type="Proteomes" id="UP001500063">
    <property type="component" value="Unassembled WGS sequence"/>
</dbReference>
<evidence type="ECO:0000313" key="2">
    <source>
        <dbReference type="Proteomes" id="UP001500063"/>
    </source>
</evidence>